<accession>A0A7R9GL41</accession>
<sequence length="69" mass="8254">MKVTYPDFLLYELLEWSLFAEPECLLTFPRLEAFRRRIESLPPVRTYIDSNVHQMATDREQSSFWNKAG</sequence>
<proteinExistence type="predicted"/>
<organism evidence="2">
    <name type="scientific">Notodromas monacha</name>
    <dbReference type="NCBI Taxonomy" id="399045"/>
    <lineage>
        <taxon>Eukaryota</taxon>
        <taxon>Metazoa</taxon>
        <taxon>Ecdysozoa</taxon>
        <taxon>Arthropoda</taxon>
        <taxon>Crustacea</taxon>
        <taxon>Oligostraca</taxon>
        <taxon>Ostracoda</taxon>
        <taxon>Podocopa</taxon>
        <taxon>Podocopida</taxon>
        <taxon>Cypridocopina</taxon>
        <taxon>Cypridoidea</taxon>
        <taxon>Cyprididae</taxon>
        <taxon>Notodromas</taxon>
    </lineage>
</organism>
<gene>
    <name evidence="2" type="ORF">NMOB1V02_LOCUS12752</name>
</gene>
<dbReference type="InterPro" id="IPR004046">
    <property type="entry name" value="GST_C"/>
</dbReference>
<keyword evidence="3" id="KW-1185">Reference proteome</keyword>
<evidence type="ECO:0000313" key="2">
    <source>
        <dbReference type="EMBL" id="CAD7285150.1"/>
    </source>
</evidence>
<dbReference type="InterPro" id="IPR010987">
    <property type="entry name" value="Glutathione-S-Trfase_C-like"/>
</dbReference>
<dbReference type="OrthoDB" id="4951845at2759"/>
<protein>
    <recommendedName>
        <fullName evidence="1">GST C-terminal domain-containing protein</fullName>
    </recommendedName>
</protein>
<dbReference type="EMBL" id="OA894061">
    <property type="protein sequence ID" value="CAD7285150.1"/>
    <property type="molecule type" value="Genomic_DNA"/>
</dbReference>
<dbReference type="PROSITE" id="PS50405">
    <property type="entry name" value="GST_CTER"/>
    <property type="match status" value="1"/>
</dbReference>
<dbReference type="SUPFAM" id="SSF47616">
    <property type="entry name" value="GST C-terminal domain-like"/>
    <property type="match status" value="1"/>
</dbReference>
<dbReference type="InterPro" id="IPR036282">
    <property type="entry name" value="Glutathione-S-Trfase_C_sf"/>
</dbReference>
<dbReference type="Proteomes" id="UP000678499">
    <property type="component" value="Unassembled WGS sequence"/>
</dbReference>
<dbReference type="Gene3D" id="1.20.1050.130">
    <property type="match status" value="1"/>
</dbReference>
<reference evidence="2" key="1">
    <citation type="submission" date="2020-11" db="EMBL/GenBank/DDBJ databases">
        <authorList>
            <person name="Tran Van P."/>
        </authorList>
    </citation>
    <scope>NUCLEOTIDE SEQUENCE</scope>
</reference>
<evidence type="ECO:0000259" key="1">
    <source>
        <dbReference type="PROSITE" id="PS50405"/>
    </source>
</evidence>
<name>A0A7R9GL41_9CRUS</name>
<dbReference type="Pfam" id="PF14497">
    <property type="entry name" value="GST_C_3"/>
    <property type="match status" value="1"/>
</dbReference>
<feature type="domain" description="GST C-terminal" evidence="1">
    <location>
        <begin position="1"/>
        <end position="59"/>
    </location>
</feature>
<dbReference type="AlphaFoldDB" id="A0A7R9GL41"/>
<evidence type="ECO:0000313" key="3">
    <source>
        <dbReference type="Proteomes" id="UP000678499"/>
    </source>
</evidence>
<dbReference type="EMBL" id="CAJPEX010012024">
    <property type="protein sequence ID" value="CAG0925302.1"/>
    <property type="molecule type" value="Genomic_DNA"/>
</dbReference>